<keyword evidence="3" id="KW-1185">Reference proteome</keyword>
<evidence type="ECO:0000313" key="3">
    <source>
        <dbReference type="Proteomes" id="UP000188929"/>
    </source>
</evidence>
<dbReference type="SUPFAM" id="SSF53474">
    <property type="entry name" value="alpha/beta-Hydrolases"/>
    <property type="match status" value="1"/>
</dbReference>
<dbReference type="PANTHER" id="PTHR43798:SF5">
    <property type="entry name" value="MONOACYLGLYCEROL LIPASE ABHD6"/>
    <property type="match status" value="1"/>
</dbReference>
<dbReference type="Proteomes" id="UP000188929">
    <property type="component" value="Unassembled WGS sequence"/>
</dbReference>
<proteinExistence type="predicted"/>
<reference evidence="3" key="1">
    <citation type="submission" date="2016-10" db="EMBL/GenBank/DDBJ databases">
        <title>Frankia sp. NRRL B-16386 Genome sequencing.</title>
        <authorList>
            <person name="Ghodhbane-Gtari F."/>
            <person name="Swanson E."/>
            <person name="Gueddou A."/>
            <person name="Hezbri K."/>
            <person name="Ktari K."/>
            <person name="Nouioui I."/>
            <person name="Morris K."/>
            <person name="Simpson S."/>
            <person name="Abebe-Akele F."/>
            <person name="Thomas K."/>
            <person name="Gtari M."/>
            <person name="Tisa L.S."/>
        </authorList>
    </citation>
    <scope>NUCLEOTIDE SEQUENCE [LARGE SCALE GENOMIC DNA]</scope>
    <source>
        <strain evidence="3">NRRL B-16386</strain>
    </source>
</reference>
<dbReference type="Gene3D" id="3.40.50.1820">
    <property type="entry name" value="alpha/beta hydrolase"/>
    <property type="match status" value="1"/>
</dbReference>
<dbReference type="GO" id="GO:0047372">
    <property type="term" value="F:monoacylglycerol lipase activity"/>
    <property type="evidence" value="ECO:0007669"/>
    <property type="project" value="TreeGrafter"/>
</dbReference>
<dbReference type="InterPro" id="IPR000073">
    <property type="entry name" value="AB_hydrolase_1"/>
</dbReference>
<dbReference type="Pfam" id="PF00561">
    <property type="entry name" value="Abhydrolase_1"/>
    <property type="match status" value="1"/>
</dbReference>
<dbReference type="PANTHER" id="PTHR43798">
    <property type="entry name" value="MONOACYLGLYCEROL LIPASE"/>
    <property type="match status" value="1"/>
</dbReference>
<dbReference type="InterPro" id="IPR029058">
    <property type="entry name" value="AB_hydrolase_fold"/>
</dbReference>
<evidence type="ECO:0000259" key="1">
    <source>
        <dbReference type="Pfam" id="PF00561"/>
    </source>
</evidence>
<dbReference type="STRING" id="1834516.BL253_15790"/>
<protein>
    <submittedName>
        <fullName evidence="2">Alpha/beta hydrolase</fullName>
    </submittedName>
</protein>
<dbReference type="PRINTS" id="PR00111">
    <property type="entry name" value="ABHYDROLASE"/>
</dbReference>
<gene>
    <name evidence="2" type="ORF">BL253_15790</name>
</gene>
<comment type="caution">
    <text evidence="2">The sequence shown here is derived from an EMBL/GenBank/DDBJ whole genome shotgun (WGS) entry which is preliminary data.</text>
</comment>
<evidence type="ECO:0000313" key="2">
    <source>
        <dbReference type="EMBL" id="ONH29723.1"/>
    </source>
</evidence>
<accession>A0A1V2IC44</accession>
<dbReference type="AlphaFoldDB" id="A0A1V2IC44"/>
<dbReference type="InterPro" id="IPR050266">
    <property type="entry name" value="AB_hydrolase_sf"/>
</dbReference>
<dbReference type="OrthoDB" id="7958481at2"/>
<dbReference type="GO" id="GO:0016020">
    <property type="term" value="C:membrane"/>
    <property type="evidence" value="ECO:0007669"/>
    <property type="project" value="TreeGrafter"/>
</dbReference>
<dbReference type="GO" id="GO:0046464">
    <property type="term" value="P:acylglycerol catabolic process"/>
    <property type="evidence" value="ECO:0007669"/>
    <property type="project" value="TreeGrafter"/>
</dbReference>
<sequence length="287" mass="31577">MTTGFSHVSAPTRYAEANGVRYAHRRFGGGTGTPLLFLQHFRGGLDHWDPAVTDGLAAHREVILLNNAGVASSTGETPDMFDTMADNAAQFVDALGLARVDVLGLSIGGAVAQELALRRPELVRRLIIAGFKPRAGEVEGTAPDMIEVATRNEVPTLGDFLYLFFEPSETSQAAGRAFWERRHRRTVDVDPLTTKETMVAQLTAMEEWAQQRGERYSELARITAPTLVVNGRRDIMIPTINSYILAQHIPNAQLVLYPDSGHGSIFQYPDLFVSQAARFLDAEHPFT</sequence>
<keyword evidence="2" id="KW-0378">Hydrolase</keyword>
<dbReference type="EMBL" id="MOMC01000031">
    <property type="protein sequence ID" value="ONH29723.1"/>
    <property type="molecule type" value="Genomic_DNA"/>
</dbReference>
<feature type="domain" description="AB hydrolase-1" evidence="1">
    <location>
        <begin position="34"/>
        <end position="266"/>
    </location>
</feature>
<organism evidence="2 3">
    <name type="scientific">Pseudofrankia asymbiotica</name>
    <dbReference type="NCBI Taxonomy" id="1834516"/>
    <lineage>
        <taxon>Bacteria</taxon>
        <taxon>Bacillati</taxon>
        <taxon>Actinomycetota</taxon>
        <taxon>Actinomycetes</taxon>
        <taxon>Frankiales</taxon>
        <taxon>Frankiaceae</taxon>
        <taxon>Pseudofrankia</taxon>
    </lineage>
</organism>
<dbReference type="RefSeq" id="WP_076817743.1">
    <property type="nucleotide sequence ID" value="NZ_MOMC01000031.1"/>
</dbReference>
<name>A0A1V2IC44_9ACTN</name>